<dbReference type="InterPro" id="IPR001845">
    <property type="entry name" value="HTH_ArsR_DNA-bd_dom"/>
</dbReference>
<evidence type="ECO:0000256" key="2">
    <source>
        <dbReference type="ARBA" id="ARBA00023125"/>
    </source>
</evidence>
<evidence type="ECO:0000259" key="5">
    <source>
        <dbReference type="PROSITE" id="PS50987"/>
    </source>
</evidence>
<evidence type="ECO:0000313" key="6">
    <source>
        <dbReference type="EMBL" id="GAA2176616.1"/>
    </source>
</evidence>
<dbReference type="InterPro" id="IPR036390">
    <property type="entry name" value="WH_DNA-bd_sf"/>
</dbReference>
<dbReference type="SMART" id="SM00418">
    <property type="entry name" value="HTH_ARSR"/>
    <property type="match status" value="1"/>
</dbReference>
<keyword evidence="3" id="KW-0804">Transcription</keyword>
<dbReference type="PANTHER" id="PTHR33154:SF33">
    <property type="entry name" value="TRANSCRIPTIONAL REPRESSOR SDPR"/>
    <property type="match status" value="1"/>
</dbReference>
<keyword evidence="1" id="KW-0805">Transcription regulation</keyword>
<dbReference type="InterPro" id="IPR011991">
    <property type="entry name" value="ArsR-like_HTH"/>
</dbReference>
<dbReference type="PROSITE" id="PS50987">
    <property type="entry name" value="HTH_ARSR_2"/>
    <property type="match status" value="1"/>
</dbReference>
<evidence type="ECO:0000256" key="3">
    <source>
        <dbReference type="ARBA" id="ARBA00023163"/>
    </source>
</evidence>
<dbReference type="SUPFAM" id="SSF46785">
    <property type="entry name" value="Winged helix' DNA-binding domain"/>
    <property type="match status" value="1"/>
</dbReference>
<dbReference type="PANTHER" id="PTHR33154">
    <property type="entry name" value="TRANSCRIPTIONAL REGULATOR, ARSR FAMILY"/>
    <property type="match status" value="1"/>
</dbReference>
<feature type="domain" description="HTH arsR-type" evidence="5">
    <location>
        <begin position="1"/>
        <end position="90"/>
    </location>
</feature>
<gene>
    <name evidence="6" type="ORF">GCM10009846_31130</name>
</gene>
<dbReference type="Pfam" id="PF12840">
    <property type="entry name" value="HTH_20"/>
    <property type="match status" value="1"/>
</dbReference>
<dbReference type="RefSeq" id="WP_344345052.1">
    <property type="nucleotide sequence ID" value="NZ_BAAAQT010000008.1"/>
</dbReference>
<dbReference type="CDD" id="cd00090">
    <property type="entry name" value="HTH_ARSR"/>
    <property type="match status" value="1"/>
</dbReference>
<dbReference type="EMBL" id="BAAAQT010000008">
    <property type="protein sequence ID" value="GAA2176616.1"/>
    <property type="molecule type" value="Genomic_DNA"/>
</dbReference>
<reference evidence="7" key="1">
    <citation type="journal article" date="2019" name="Int. J. Syst. Evol. Microbiol.">
        <title>The Global Catalogue of Microorganisms (GCM) 10K type strain sequencing project: providing services to taxonomists for standard genome sequencing and annotation.</title>
        <authorList>
            <consortium name="The Broad Institute Genomics Platform"/>
            <consortium name="The Broad Institute Genome Sequencing Center for Infectious Disease"/>
            <person name="Wu L."/>
            <person name="Ma J."/>
        </authorList>
    </citation>
    <scope>NUCLEOTIDE SEQUENCE [LARGE SCALE GENOMIC DNA]</scope>
    <source>
        <strain evidence="7">JCM 16026</strain>
    </source>
</reference>
<keyword evidence="7" id="KW-1185">Reference proteome</keyword>
<sequence>MQSFATLADPVRRRIVEVLADGERSAGAIGAIVQPAFGITQPAVSNQLRALREAGVVEVEAHGSHRIYRLAPGAFDDVAAWVQRYAALWPQRLDALETELARGRRASAPAAPASRRSASDAEEASA</sequence>
<comment type="caution">
    <text evidence="6">The sequence shown here is derived from an EMBL/GenBank/DDBJ whole genome shotgun (WGS) entry which is preliminary data.</text>
</comment>
<feature type="region of interest" description="Disordered" evidence="4">
    <location>
        <begin position="103"/>
        <end position="126"/>
    </location>
</feature>
<keyword evidence="2" id="KW-0238">DNA-binding</keyword>
<protein>
    <submittedName>
        <fullName evidence="6">Metalloregulator ArsR/SmtB family transcription factor</fullName>
    </submittedName>
</protein>
<organism evidence="6 7">
    <name type="scientific">Agrococcus versicolor</name>
    <dbReference type="NCBI Taxonomy" id="501482"/>
    <lineage>
        <taxon>Bacteria</taxon>
        <taxon>Bacillati</taxon>
        <taxon>Actinomycetota</taxon>
        <taxon>Actinomycetes</taxon>
        <taxon>Micrococcales</taxon>
        <taxon>Microbacteriaceae</taxon>
        <taxon>Agrococcus</taxon>
    </lineage>
</organism>
<evidence type="ECO:0000313" key="7">
    <source>
        <dbReference type="Proteomes" id="UP001501599"/>
    </source>
</evidence>
<feature type="compositionally biased region" description="Low complexity" evidence="4">
    <location>
        <begin position="106"/>
        <end position="116"/>
    </location>
</feature>
<evidence type="ECO:0000256" key="1">
    <source>
        <dbReference type="ARBA" id="ARBA00023015"/>
    </source>
</evidence>
<dbReference type="InterPro" id="IPR036388">
    <property type="entry name" value="WH-like_DNA-bd_sf"/>
</dbReference>
<dbReference type="Proteomes" id="UP001501599">
    <property type="component" value="Unassembled WGS sequence"/>
</dbReference>
<dbReference type="Gene3D" id="1.10.10.10">
    <property type="entry name" value="Winged helix-like DNA-binding domain superfamily/Winged helix DNA-binding domain"/>
    <property type="match status" value="1"/>
</dbReference>
<evidence type="ECO:0000256" key="4">
    <source>
        <dbReference type="SAM" id="MobiDB-lite"/>
    </source>
</evidence>
<dbReference type="PRINTS" id="PR00778">
    <property type="entry name" value="HTHARSR"/>
</dbReference>
<dbReference type="InterPro" id="IPR051081">
    <property type="entry name" value="HTH_MetalResp_TranReg"/>
</dbReference>
<proteinExistence type="predicted"/>
<dbReference type="NCBIfam" id="NF033788">
    <property type="entry name" value="HTH_metalloreg"/>
    <property type="match status" value="1"/>
</dbReference>
<name>A0ABP5MPS5_9MICO</name>
<accession>A0ABP5MPS5</accession>